<protein>
    <recommendedName>
        <fullName evidence="4">YbaB/EbfC DNA-binding family protein</fullName>
    </recommendedName>
</protein>
<evidence type="ECO:0000313" key="3">
    <source>
        <dbReference type="Proteomes" id="UP000019225"/>
    </source>
</evidence>
<dbReference type="InterPro" id="IPR004401">
    <property type="entry name" value="YbaB/EbfC"/>
</dbReference>
<dbReference type="Proteomes" id="UP000019225">
    <property type="component" value="Chromosome"/>
</dbReference>
<sequence length="223" mass="23477">MSDDRRWGFEDAEDWEYDSGRAAEPSAEQPLTGADPAGVVTVTVSPTAEVRSVRLTPGWRGTVDPRSLHSAVLAAANTASIRALAAQAEQEPPPPQYNPAPPPPLTSPEDLARLIDAAAADLDGFTRQLSAVVDHPVPAHSGGGHVRGSAQRGRVLSLELDADWAAVARDSEIESELVEVLRLLRGLSVPGESAQTPTSPAITELTALVSDPQRLLRGLGLVP</sequence>
<proteinExistence type="predicted"/>
<gene>
    <name evidence="2" type="ORF">KALB_7090</name>
</gene>
<dbReference type="EMBL" id="CP007155">
    <property type="protein sequence ID" value="AHI00448.1"/>
    <property type="molecule type" value="Genomic_DNA"/>
</dbReference>
<dbReference type="STRING" id="1449976.KALB_7090"/>
<name>W5WHV2_9PSEU</name>
<reference evidence="2 3" key="1">
    <citation type="journal article" date="2014" name="BMC Genomics">
        <title>Complete genome sequence of producer of the glycopeptide antibiotic Aculeximycin Kutzneria albida DSM 43870T, a representative of minor genus of Pseudonocardiaceae.</title>
        <authorList>
            <person name="Rebets Y."/>
            <person name="Tokovenko B."/>
            <person name="Lushchyk I."/>
            <person name="Ruckert C."/>
            <person name="Zaburannyi N."/>
            <person name="Bechthold A."/>
            <person name="Kalinowski J."/>
            <person name="Luzhetskyy A."/>
        </authorList>
    </citation>
    <scope>NUCLEOTIDE SEQUENCE [LARGE SCALE GENOMIC DNA]</scope>
    <source>
        <strain evidence="2">DSM 43870</strain>
    </source>
</reference>
<dbReference type="InterPro" id="IPR036894">
    <property type="entry name" value="YbaB-like_sf"/>
</dbReference>
<keyword evidence="3" id="KW-1185">Reference proteome</keyword>
<dbReference type="Pfam" id="PF02575">
    <property type="entry name" value="YbaB_DNA_bd"/>
    <property type="match status" value="1"/>
</dbReference>
<evidence type="ECO:0000313" key="2">
    <source>
        <dbReference type="EMBL" id="AHI00448.1"/>
    </source>
</evidence>
<accession>W5WHV2</accession>
<dbReference type="eggNOG" id="ENOG5034A17">
    <property type="taxonomic scope" value="Bacteria"/>
</dbReference>
<evidence type="ECO:0008006" key="4">
    <source>
        <dbReference type="Google" id="ProtNLM"/>
    </source>
</evidence>
<dbReference type="GO" id="GO:0003677">
    <property type="term" value="F:DNA binding"/>
    <property type="evidence" value="ECO:0007669"/>
    <property type="project" value="InterPro"/>
</dbReference>
<dbReference type="KEGG" id="kal:KALB_7090"/>
<dbReference type="OrthoDB" id="3697557at2"/>
<feature type="region of interest" description="Disordered" evidence="1">
    <location>
        <begin position="1"/>
        <end position="37"/>
    </location>
</feature>
<feature type="region of interest" description="Disordered" evidence="1">
    <location>
        <begin position="86"/>
        <end position="109"/>
    </location>
</feature>
<dbReference type="HOGENOM" id="CLU_1239409_0_0_11"/>
<evidence type="ECO:0000256" key="1">
    <source>
        <dbReference type="SAM" id="MobiDB-lite"/>
    </source>
</evidence>
<dbReference type="SUPFAM" id="SSF82607">
    <property type="entry name" value="YbaB-like"/>
    <property type="match status" value="1"/>
</dbReference>
<dbReference type="Gene3D" id="3.30.1310.10">
    <property type="entry name" value="Nucleoid-associated protein YbaB-like domain"/>
    <property type="match status" value="1"/>
</dbReference>
<dbReference type="RefSeq" id="WP_025360299.1">
    <property type="nucleotide sequence ID" value="NZ_CP007155.1"/>
</dbReference>
<organism evidence="2 3">
    <name type="scientific">Kutzneria albida DSM 43870</name>
    <dbReference type="NCBI Taxonomy" id="1449976"/>
    <lineage>
        <taxon>Bacteria</taxon>
        <taxon>Bacillati</taxon>
        <taxon>Actinomycetota</taxon>
        <taxon>Actinomycetes</taxon>
        <taxon>Pseudonocardiales</taxon>
        <taxon>Pseudonocardiaceae</taxon>
        <taxon>Kutzneria</taxon>
    </lineage>
</organism>
<dbReference type="AlphaFoldDB" id="W5WHV2"/>
<feature type="compositionally biased region" description="Pro residues" evidence="1">
    <location>
        <begin position="91"/>
        <end position="106"/>
    </location>
</feature>